<dbReference type="SMART" id="SM00849">
    <property type="entry name" value="Lactamase_B"/>
    <property type="match status" value="1"/>
</dbReference>
<gene>
    <name evidence="2" type="primary">gloB_23</name>
    <name evidence="2" type="ORF">SDC9_64405</name>
</gene>
<keyword evidence="2" id="KW-0378">Hydrolase</keyword>
<dbReference type="InterPro" id="IPR036388">
    <property type="entry name" value="WH-like_DNA-bd_sf"/>
</dbReference>
<accession>A0A644XV53</accession>
<dbReference type="PANTHER" id="PTHR23131:SF4">
    <property type="entry name" value="METALLO-BETA-LACTAMASE SUPERFAMILY POTEIN"/>
    <property type="match status" value="1"/>
</dbReference>
<dbReference type="AlphaFoldDB" id="A0A644XV53"/>
<dbReference type="CDD" id="cd07725">
    <property type="entry name" value="TTHA1429-like_MBL-fold"/>
    <property type="match status" value="1"/>
</dbReference>
<protein>
    <submittedName>
        <fullName evidence="2">Hydroxyacylglutathione hydrolase</fullName>
        <ecNumber evidence="2">3.1.2.6</ecNumber>
    </submittedName>
</protein>
<dbReference type="InterPro" id="IPR050662">
    <property type="entry name" value="Sec-metab_biosynth-thioest"/>
</dbReference>
<dbReference type="EMBL" id="VSSQ01002902">
    <property type="protein sequence ID" value="MPM18004.1"/>
    <property type="molecule type" value="Genomic_DNA"/>
</dbReference>
<proteinExistence type="predicted"/>
<name>A0A644XV53_9ZZZZ</name>
<organism evidence="2">
    <name type="scientific">bioreactor metagenome</name>
    <dbReference type="NCBI Taxonomy" id="1076179"/>
    <lineage>
        <taxon>unclassified sequences</taxon>
        <taxon>metagenomes</taxon>
        <taxon>ecological metagenomes</taxon>
    </lineage>
</organism>
<dbReference type="Gene3D" id="1.10.10.10">
    <property type="entry name" value="Winged helix-like DNA-binding domain superfamily/Winged helix DNA-binding domain"/>
    <property type="match status" value="1"/>
</dbReference>
<dbReference type="GO" id="GO:0004416">
    <property type="term" value="F:hydroxyacylglutathione hydrolase activity"/>
    <property type="evidence" value="ECO:0007669"/>
    <property type="project" value="UniProtKB-EC"/>
</dbReference>
<dbReference type="EC" id="3.1.2.6" evidence="2"/>
<dbReference type="Gene3D" id="3.60.15.10">
    <property type="entry name" value="Ribonuclease Z/Hydroxyacylglutathione hydrolase-like"/>
    <property type="match status" value="1"/>
</dbReference>
<feature type="domain" description="Metallo-beta-lactamase" evidence="1">
    <location>
        <begin position="23"/>
        <end position="232"/>
    </location>
</feature>
<comment type="caution">
    <text evidence="2">The sequence shown here is derived from an EMBL/GenBank/DDBJ whole genome shotgun (WGS) entry which is preliminary data.</text>
</comment>
<reference evidence="2" key="1">
    <citation type="submission" date="2019-08" db="EMBL/GenBank/DDBJ databases">
        <authorList>
            <person name="Kucharzyk K."/>
            <person name="Murdoch R.W."/>
            <person name="Higgins S."/>
            <person name="Loffler F."/>
        </authorList>
    </citation>
    <scope>NUCLEOTIDE SEQUENCE</scope>
</reference>
<dbReference type="InterPro" id="IPR001279">
    <property type="entry name" value="Metallo-B-lactamas"/>
</dbReference>
<evidence type="ECO:0000313" key="2">
    <source>
        <dbReference type="EMBL" id="MPM18004.1"/>
    </source>
</evidence>
<dbReference type="Pfam" id="PF00753">
    <property type="entry name" value="Lactamase_B"/>
    <property type="match status" value="1"/>
</dbReference>
<sequence length="326" mass="36938">MPEEILPNLFRIRVPLIGNPLRELNSYLIRGDGRNLLIDTGFRQDPCRQALLAGLKDLGVRREDTDILLTHLHSDHSGLGPEFVGEGREIYIGERDLPWMCSDTRNELWKHSDIAYRLAGFPVTILFEADRSNPARSMAPAPDFTRYHPIKNGEVLQVGGYRLKAVLTPGHTPGHLCFWLEEQGVMFTGDHVLFDITPNITAWMGVPDSLGDYLASLRAISRFDVKLTLPAHRESGELKPRIESLLRHHEIRLNEALSVVKNNPGFTAVEIGGKMTWKIHADSWETFPLTQKWFAVGECMSHLDHLIALGKVRREVSGEVYRYYAV</sequence>
<dbReference type="InterPro" id="IPR036866">
    <property type="entry name" value="RibonucZ/Hydroxyglut_hydro"/>
</dbReference>
<dbReference type="SUPFAM" id="SSF56281">
    <property type="entry name" value="Metallo-hydrolase/oxidoreductase"/>
    <property type="match status" value="1"/>
</dbReference>
<evidence type="ECO:0000259" key="1">
    <source>
        <dbReference type="SMART" id="SM00849"/>
    </source>
</evidence>
<dbReference type="PANTHER" id="PTHR23131">
    <property type="entry name" value="ENDORIBONUCLEASE LACTB2"/>
    <property type="match status" value="1"/>
</dbReference>